<protein>
    <recommendedName>
        <fullName evidence="2">alanine dehydrogenase</fullName>
        <ecNumber evidence="2">1.4.1.1</ecNumber>
    </recommendedName>
</protein>
<dbReference type="RefSeq" id="WP_346757309.1">
    <property type="nucleotide sequence ID" value="NZ_JAUJEB010000001.1"/>
</dbReference>
<evidence type="ECO:0000256" key="2">
    <source>
        <dbReference type="ARBA" id="ARBA00012897"/>
    </source>
</evidence>
<dbReference type="SMART" id="SM01003">
    <property type="entry name" value="AlaDh_PNT_N"/>
    <property type="match status" value="1"/>
</dbReference>
<dbReference type="Pfam" id="PF05222">
    <property type="entry name" value="AlaDh_PNT_N"/>
    <property type="match status" value="1"/>
</dbReference>
<dbReference type="InterPro" id="IPR007886">
    <property type="entry name" value="AlaDH/PNT_N"/>
</dbReference>
<proteinExistence type="inferred from homology"/>
<keyword evidence="3" id="KW-0560">Oxidoreductase</keyword>
<dbReference type="InterPro" id="IPR007698">
    <property type="entry name" value="AlaDH/PNT_NAD(H)-bd"/>
</dbReference>
<evidence type="ECO:0000259" key="4">
    <source>
        <dbReference type="SMART" id="SM01002"/>
    </source>
</evidence>
<organism evidence="6 7">
    <name type="scientific">Agaribacillus aureus</name>
    <dbReference type="NCBI Taxonomy" id="3051825"/>
    <lineage>
        <taxon>Bacteria</taxon>
        <taxon>Pseudomonadati</taxon>
        <taxon>Bacteroidota</taxon>
        <taxon>Cytophagia</taxon>
        <taxon>Cytophagales</taxon>
        <taxon>Splendidivirgaceae</taxon>
        <taxon>Agaribacillus</taxon>
    </lineage>
</organism>
<feature type="domain" description="Alanine dehydrogenase/pyridine nucleotide transhydrogenase N-terminal" evidence="5">
    <location>
        <begin position="37"/>
        <end position="170"/>
    </location>
</feature>
<feature type="domain" description="Alanine dehydrogenase/pyridine nucleotide transhydrogenase NAD(H)-binding" evidence="4">
    <location>
        <begin position="182"/>
        <end position="330"/>
    </location>
</feature>
<evidence type="ECO:0000313" key="7">
    <source>
        <dbReference type="Proteomes" id="UP001172083"/>
    </source>
</evidence>
<evidence type="ECO:0000256" key="1">
    <source>
        <dbReference type="ARBA" id="ARBA00005689"/>
    </source>
</evidence>
<dbReference type="InterPro" id="IPR008141">
    <property type="entry name" value="Ala_DH"/>
</dbReference>
<dbReference type="PANTHER" id="PTHR42795:SF1">
    <property type="entry name" value="ALANINE DEHYDROGENASE"/>
    <property type="match status" value="1"/>
</dbReference>
<gene>
    <name evidence="6" type="ORF">QQ020_07965</name>
</gene>
<dbReference type="Gene3D" id="3.40.50.720">
    <property type="entry name" value="NAD(P)-binding Rossmann-like Domain"/>
    <property type="match status" value="2"/>
</dbReference>
<dbReference type="SMART" id="SM01002">
    <property type="entry name" value="AlaDh_PNT_C"/>
    <property type="match status" value="1"/>
</dbReference>
<comment type="similarity">
    <text evidence="1">Belongs to the AlaDH/PNT family.</text>
</comment>
<accession>A0ABT8L4M0</accession>
<sequence>MKRQFKPEIEKLAKEGSLYPQEALLKEKKSRHSLVFGIPRETGYKEIRVPLTPEAVALLVNNGQEVWLEAGAGEKAKFTDKNYSDAGAKIKYSAKEVFEANIILKIEPPSLEEIEYIKPGSTVISAFQMGQQNVGYIEAINKKRLVCIGYEMLEDKAEGFPVIRAMSEIAGSLVMLIAAEYLSNVHDGKGILLGGITGVSPSKVVILGAGTVAEYAARTALGLGAEIKIFDNHIYKLRRVKHALGHQIHTAILDNLTLSEALKEADVVIGAVRAEKGKVRCFVSEEMVAFMRPNSIIIDVSIDQGGCFETSRITTHENPTYIKHGVIHYCVPNLTSRVANTASNALSNIFTPILLQIAEVGGVEEMIFTYKWFMHGVYAYNGNLTNAHIANKFNLKHMDLNLLMAARM</sequence>
<reference evidence="6" key="1">
    <citation type="submission" date="2023-06" db="EMBL/GenBank/DDBJ databases">
        <title>Genomic of Agaribacillus aureum.</title>
        <authorList>
            <person name="Wang G."/>
        </authorList>
    </citation>
    <scope>NUCLEOTIDE SEQUENCE</scope>
    <source>
        <strain evidence="6">BMA12</strain>
    </source>
</reference>
<dbReference type="Proteomes" id="UP001172083">
    <property type="component" value="Unassembled WGS sequence"/>
</dbReference>
<name>A0ABT8L4M0_9BACT</name>
<comment type="caution">
    <text evidence="6">The sequence shown here is derived from an EMBL/GenBank/DDBJ whole genome shotgun (WGS) entry which is preliminary data.</text>
</comment>
<dbReference type="SUPFAM" id="SSF52283">
    <property type="entry name" value="Formate/glycerate dehydrogenase catalytic domain-like"/>
    <property type="match status" value="1"/>
</dbReference>
<evidence type="ECO:0000259" key="5">
    <source>
        <dbReference type="SMART" id="SM01003"/>
    </source>
</evidence>
<dbReference type="SUPFAM" id="SSF51735">
    <property type="entry name" value="NAD(P)-binding Rossmann-fold domains"/>
    <property type="match status" value="1"/>
</dbReference>
<dbReference type="EMBL" id="JAUJEB010000001">
    <property type="protein sequence ID" value="MDN5211982.1"/>
    <property type="molecule type" value="Genomic_DNA"/>
</dbReference>
<dbReference type="Pfam" id="PF01262">
    <property type="entry name" value="AlaDh_PNT_C"/>
    <property type="match status" value="1"/>
</dbReference>
<evidence type="ECO:0000256" key="3">
    <source>
        <dbReference type="ARBA" id="ARBA00023002"/>
    </source>
</evidence>
<keyword evidence="7" id="KW-1185">Reference proteome</keyword>
<dbReference type="EC" id="1.4.1.1" evidence="2"/>
<dbReference type="InterPro" id="IPR036291">
    <property type="entry name" value="NAD(P)-bd_dom_sf"/>
</dbReference>
<evidence type="ECO:0000313" key="6">
    <source>
        <dbReference type="EMBL" id="MDN5211982.1"/>
    </source>
</evidence>
<dbReference type="PANTHER" id="PTHR42795">
    <property type="entry name" value="ALANINE DEHYDROGENASE"/>
    <property type="match status" value="1"/>
</dbReference>
<dbReference type="CDD" id="cd05305">
    <property type="entry name" value="L-AlaDH"/>
    <property type="match status" value="1"/>
</dbReference>